<sequence>MTTIIETPVPPTRHRHAGRIVERTTTVTREIYIDGAEASTGPGRFAVRAGIAIANWGRRRALRRAMHMPTGAAEIARRLDRRKDRDLAFFTGLPR</sequence>
<gene>
    <name evidence="1" type="ORF">BJY26_002478</name>
</gene>
<protein>
    <submittedName>
        <fullName evidence="1">Uncharacterized protein</fullName>
    </submittedName>
</protein>
<evidence type="ECO:0000313" key="1">
    <source>
        <dbReference type="EMBL" id="NYI68172.1"/>
    </source>
</evidence>
<evidence type="ECO:0000313" key="2">
    <source>
        <dbReference type="Proteomes" id="UP000539111"/>
    </source>
</evidence>
<dbReference type="RefSeq" id="WP_179428553.1">
    <property type="nucleotide sequence ID" value="NZ_JACBZP010000001.1"/>
</dbReference>
<organism evidence="1 2">
    <name type="scientific">Spelaeicoccus albus</name>
    <dbReference type="NCBI Taxonomy" id="1280376"/>
    <lineage>
        <taxon>Bacteria</taxon>
        <taxon>Bacillati</taxon>
        <taxon>Actinomycetota</taxon>
        <taxon>Actinomycetes</taxon>
        <taxon>Micrococcales</taxon>
        <taxon>Brevibacteriaceae</taxon>
        <taxon>Spelaeicoccus</taxon>
    </lineage>
</organism>
<name>A0A7Z0D3F8_9MICO</name>
<dbReference type="AlphaFoldDB" id="A0A7Z0D3F8"/>
<dbReference type="Proteomes" id="UP000539111">
    <property type="component" value="Unassembled WGS sequence"/>
</dbReference>
<accession>A0A7Z0D3F8</accession>
<keyword evidence="2" id="KW-1185">Reference proteome</keyword>
<reference evidence="1 2" key="1">
    <citation type="submission" date="2020-07" db="EMBL/GenBank/DDBJ databases">
        <title>Sequencing the genomes of 1000 actinobacteria strains.</title>
        <authorList>
            <person name="Klenk H.-P."/>
        </authorList>
    </citation>
    <scope>NUCLEOTIDE SEQUENCE [LARGE SCALE GENOMIC DNA]</scope>
    <source>
        <strain evidence="1 2">DSM 26341</strain>
    </source>
</reference>
<proteinExistence type="predicted"/>
<dbReference type="EMBL" id="JACBZP010000001">
    <property type="protein sequence ID" value="NYI68172.1"/>
    <property type="molecule type" value="Genomic_DNA"/>
</dbReference>
<comment type="caution">
    <text evidence="1">The sequence shown here is derived from an EMBL/GenBank/DDBJ whole genome shotgun (WGS) entry which is preliminary data.</text>
</comment>